<evidence type="ECO:0000313" key="2">
    <source>
        <dbReference type="EMBL" id="KYF93954.1"/>
    </source>
</evidence>
<dbReference type="InterPro" id="IPR054241">
    <property type="entry name" value="DUF6968"/>
</dbReference>
<evidence type="ECO:0000259" key="1">
    <source>
        <dbReference type="Pfam" id="PF22302"/>
    </source>
</evidence>
<accession>A0A150SNB3</accession>
<dbReference type="Pfam" id="PF22302">
    <property type="entry name" value="DUF6968"/>
    <property type="match status" value="1"/>
</dbReference>
<name>A0A150SNB3_SORCE</name>
<gene>
    <name evidence="2" type="ORF">BE17_39025</name>
</gene>
<dbReference type="Proteomes" id="UP000075635">
    <property type="component" value="Unassembled WGS sequence"/>
</dbReference>
<dbReference type="AlphaFoldDB" id="A0A150SNB3"/>
<organism evidence="2 3">
    <name type="scientific">Sorangium cellulosum</name>
    <name type="common">Polyangium cellulosum</name>
    <dbReference type="NCBI Taxonomy" id="56"/>
    <lineage>
        <taxon>Bacteria</taxon>
        <taxon>Pseudomonadati</taxon>
        <taxon>Myxococcota</taxon>
        <taxon>Polyangia</taxon>
        <taxon>Polyangiales</taxon>
        <taxon>Polyangiaceae</taxon>
        <taxon>Sorangium</taxon>
    </lineage>
</organism>
<sequence>MHLPIAERELTLKRPDGTEQAIRVLLWKPEFRHERGWEVDFEIRGPGGEVTRSHGSGLDAFQALYGALHMIPILMDGLSALGQVSAHEDDWHWFPAIPQLTKPTPGKPHSE</sequence>
<proteinExistence type="predicted"/>
<evidence type="ECO:0000313" key="3">
    <source>
        <dbReference type="Proteomes" id="UP000075635"/>
    </source>
</evidence>
<comment type="caution">
    <text evidence="2">The sequence shown here is derived from an EMBL/GenBank/DDBJ whole genome shotgun (WGS) entry which is preliminary data.</text>
</comment>
<dbReference type="EMBL" id="JEMB01000774">
    <property type="protein sequence ID" value="KYF93954.1"/>
    <property type="molecule type" value="Genomic_DNA"/>
</dbReference>
<reference evidence="2 3" key="1">
    <citation type="submission" date="2014-02" db="EMBL/GenBank/DDBJ databases">
        <title>The small core and large imbalanced accessory genome model reveals a collaborative survival strategy of Sorangium cellulosum strains in nature.</title>
        <authorList>
            <person name="Han K."/>
            <person name="Peng R."/>
            <person name="Blom J."/>
            <person name="Li Y.-Z."/>
        </authorList>
    </citation>
    <scope>NUCLEOTIDE SEQUENCE [LARGE SCALE GENOMIC DNA]</scope>
    <source>
        <strain evidence="2 3">So0011-07</strain>
    </source>
</reference>
<protein>
    <recommendedName>
        <fullName evidence="1">DUF6968 domain-containing protein</fullName>
    </recommendedName>
</protein>
<feature type="domain" description="DUF6968" evidence="1">
    <location>
        <begin position="6"/>
        <end position="76"/>
    </location>
</feature>